<proteinExistence type="predicted"/>
<sequence>MKHILEQYVDLQTEIKYLADKIDRVERRLYDLSHDMVSDSVTKGKKGKKPLGTVKISGFPEEEYSRNRNKLLLYRMKMDLFRDELTRKLLEVEEYIESIEDSRVRTIIRLRYIEGMTWQQVADYIGGEHTEDSVRKAAGRFFEKKQEKI</sequence>
<dbReference type="Pfam" id="PF07374">
    <property type="entry name" value="DUF1492"/>
    <property type="match status" value="1"/>
</dbReference>
<evidence type="ECO:0000313" key="2">
    <source>
        <dbReference type="Proteomes" id="UP000823935"/>
    </source>
</evidence>
<reference evidence="1" key="1">
    <citation type="submission" date="2020-10" db="EMBL/GenBank/DDBJ databases">
        <authorList>
            <person name="Gilroy R."/>
        </authorList>
    </citation>
    <scope>NUCLEOTIDE SEQUENCE</scope>
    <source>
        <strain evidence="1">CHK190-19873</strain>
    </source>
</reference>
<reference evidence="1" key="2">
    <citation type="journal article" date="2021" name="PeerJ">
        <title>Extensive microbial diversity within the chicken gut microbiome revealed by metagenomics and culture.</title>
        <authorList>
            <person name="Gilroy R."/>
            <person name="Ravi A."/>
            <person name="Getino M."/>
            <person name="Pursley I."/>
            <person name="Horton D.L."/>
            <person name="Alikhan N.F."/>
            <person name="Baker D."/>
            <person name="Gharbi K."/>
            <person name="Hall N."/>
            <person name="Watson M."/>
            <person name="Adriaenssens E.M."/>
            <person name="Foster-Nyarko E."/>
            <person name="Jarju S."/>
            <person name="Secka A."/>
            <person name="Antonio M."/>
            <person name="Oren A."/>
            <person name="Chaudhuri R.R."/>
            <person name="La Ragione R."/>
            <person name="Hildebrand F."/>
            <person name="Pallen M.J."/>
        </authorList>
    </citation>
    <scope>NUCLEOTIDE SEQUENCE</scope>
    <source>
        <strain evidence="1">CHK190-19873</strain>
    </source>
</reference>
<accession>A0A9D1EUL1</accession>
<gene>
    <name evidence="1" type="ORF">IAB44_12000</name>
</gene>
<protein>
    <submittedName>
        <fullName evidence="1">DUF1492 domain-containing protein</fullName>
    </submittedName>
</protein>
<dbReference type="Proteomes" id="UP000823935">
    <property type="component" value="Unassembled WGS sequence"/>
</dbReference>
<name>A0A9D1EUL1_9FIRM</name>
<dbReference type="EMBL" id="DVIQ01000073">
    <property type="protein sequence ID" value="HIS32248.1"/>
    <property type="molecule type" value="Genomic_DNA"/>
</dbReference>
<dbReference type="AlphaFoldDB" id="A0A9D1EUL1"/>
<organism evidence="1 2">
    <name type="scientific">Candidatus Limivivens intestinipullorum</name>
    <dbReference type="NCBI Taxonomy" id="2840858"/>
    <lineage>
        <taxon>Bacteria</taxon>
        <taxon>Bacillati</taxon>
        <taxon>Bacillota</taxon>
        <taxon>Clostridia</taxon>
        <taxon>Lachnospirales</taxon>
        <taxon>Lachnospiraceae</taxon>
        <taxon>Lachnospiraceae incertae sedis</taxon>
        <taxon>Candidatus Limivivens</taxon>
    </lineage>
</organism>
<comment type="caution">
    <text evidence="1">The sequence shown here is derived from an EMBL/GenBank/DDBJ whole genome shotgun (WGS) entry which is preliminary data.</text>
</comment>
<dbReference type="InterPro" id="IPR010861">
    <property type="entry name" value="DUF1492"/>
</dbReference>
<evidence type="ECO:0000313" key="1">
    <source>
        <dbReference type="EMBL" id="HIS32248.1"/>
    </source>
</evidence>